<evidence type="ECO:0000313" key="1">
    <source>
        <dbReference type="EMBL" id="RAI79294.1"/>
    </source>
</evidence>
<dbReference type="RefSeq" id="WP_099576882.1">
    <property type="nucleotide sequence ID" value="NZ_MJBI02000009.1"/>
</dbReference>
<organism evidence="1 2">
    <name type="scientific">Macrococcoides goetzii</name>
    <dbReference type="NCBI Taxonomy" id="1891097"/>
    <lineage>
        <taxon>Bacteria</taxon>
        <taxon>Bacillati</taxon>
        <taxon>Bacillota</taxon>
        <taxon>Bacilli</taxon>
        <taxon>Bacillales</taxon>
        <taxon>Staphylococcaceae</taxon>
        <taxon>Macrococcoides</taxon>
    </lineage>
</organism>
<dbReference type="NCBIfam" id="TIGR01665">
    <property type="entry name" value="put_anti_recept"/>
    <property type="match status" value="1"/>
</dbReference>
<comment type="caution">
    <text evidence="1">The sequence shown here is derived from an EMBL/GenBank/DDBJ whole genome shotgun (WGS) entry which is preliminary data.</text>
</comment>
<dbReference type="SUPFAM" id="SSF51126">
    <property type="entry name" value="Pectin lyase-like"/>
    <property type="match status" value="1"/>
</dbReference>
<evidence type="ECO:0008006" key="3">
    <source>
        <dbReference type="Google" id="ProtNLM"/>
    </source>
</evidence>
<dbReference type="EMBL" id="MJBI02000009">
    <property type="protein sequence ID" value="RAI79294.1"/>
    <property type="molecule type" value="Genomic_DNA"/>
</dbReference>
<dbReference type="AlphaFoldDB" id="A0A2G5NV94"/>
<accession>A0A2G5NV94</accession>
<reference evidence="1 2" key="1">
    <citation type="journal article" date="2018" name="Front. Microbiol.">
        <title>Description and Comparative Genomics of Macrococcus caseolyticus subsp. hominis subsp. nov., Macrococcus goetzii sp. nov., Macrococcus epidermidis sp. nov., and Macrococcus bohemicus sp. nov., Novel Macrococci From Human Clinical Material With Virulence Potential and Suspected Uptake of Foreign DNA by Natural Transformation.</title>
        <authorList>
            <person name="Maslanova I."/>
            <person name="Wertheimer Z."/>
            <person name="Sedlacek I."/>
            <person name="Svec P."/>
            <person name="Indrakova A."/>
            <person name="Kovarovic V."/>
            <person name="Schumann P."/>
            <person name="Sproer C."/>
            <person name="Kralova S."/>
            <person name="Sedo O."/>
            <person name="Kristofova L."/>
            <person name="Vrbovska V."/>
            <person name="Fuzik T."/>
            <person name="Petras P."/>
            <person name="Zdrahal Z."/>
            <person name="Ruzickova V."/>
            <person name="Doskar J."/>
            <person name="Pantucek R."/>
        </authorList>
    </citation>
    <scope>NUCLEOTIDE SEQUENCE [LARGE SCALE GENOMIC DNA]</scope>
    <source>
        <strain evidence="1 2">CCM 4927</strain>
    </source>
</reference>
<protein>
    <recommendedName>
        <fullName evidence="3">Prophage tail endopeptidase domain-containing protein</fullName>
    </recommendedName>
</protein>
<evidence type="ECO:0000313" key="2">
    <source>
        <dbReference type="Proteomes" id="UP000229523"/>
    </source>
</evidence>
<sequence>MIHVIDFEGNVIDFFGKGNDAILSANYERKNDEGTESEILTLVISTKASEHMQEYRRLLIQDETEAYREFVIERCEKENNGYSVIEATASYFIDIAKARSIAKGTLEKMTLKEMVYNVLRGTGWELGNVDWSGVKTISWDAERTPYELLKQICTAFDVEIDFTYEMNDKGINRRLVHLYKKKALFKGKEIKKGKDLLSLKRISDATEVVTAVIALGPEKEDGSRLRIEVTDDNAQSQFGIDKRYIWGIYEPESEDATMTSARLTSLAKTHLSKISKVNVSYEVDALDIRKHSPHEVTRFGDIARIKDRDFTPPLYAEAEVTGIAHDLISDERKYTFGTPKEYLESDLRRYFTERLAMLQQMMKDDILNIDQIMEKVVVTVDTKIEETITTGATPPDTPVTGQLWYDTSNPNNAVLREYQDGEWVNSTTENPEDIGTLSRAQILYRELQLRYNVTLEQNNLLNEQYNKVLNDQYLTDQSIKDALTQAYLDAQAKYNAATSEFGLITEDAATNLNILPIQTAVINYYTSVNELAKQLQLAQKSIQDRLALLQSQYTDEKVKQIFSEIASSTGLTYDEATNTLTGAVGITDQQVTDISNKVQENLAGQYVTTTKYSADQQGIVTDLQNQRSSLEQMSSQIDLEVSDSKLNTTMKTLTEAVSALQLLADGITMTSGEDGIISSVSLIPGSYLVKSDKIQLVGDVYMQDGLVRVSDLKIGGEDKTGRIEIKNAANEVFFGLDTEQAAASELSIGTLRVEKIVNNDIVTQSSENMTFYVSNIGDNENDGLTLDTAFATVERALQEIPIVYNGECTIYLRTLDSAEVVEVKGFMGKGKITFAGVASTGSPSVGQIRNSVAFRFAGNTIDNYIQNIFIETESGTSGINVNGASVNAVNVNVNGTGGGEQAVVVSRNSYFEWRGGEATNVSRGMTCQSGSNAYLRDVDIYSNDFGIVAAYASQVEASNVKIKSTTATNAFAGSFISGSITNMTTTSTTPVAPPPTIKTVTLTSNSAGHYYKNYNNLGWNGTFMKGYPIQGTWNPYGERMGFWFFGNQFDRFVGKTIKKVRVYIGRSSTNMQGDIGSRKATLRMHTYASKPSTTPATSNATDSKAIMLEMGESKWVDVTSIFGSMINKSSWKGFAVNTDSSSVYEYMAMKPTLKVEVTYVV</sequence>
<name>A0A2G5NV94_9STAP</name>
<proteinExistence type="predicted"/>
<dbReference type="InterPro" id="IPR007119">
    <property type="entry name" value="Phage_tail_spike_N"/>
</dbReference>
<keyword evidence="2" id="KW-1185">Reference proteome</keyword>
<dbReference type="Proteomes" id="UP000229523">
    <property type="component" value="Unassembled WGS sequence"/>
</dbReference>
<dbReference type="InterPro" id="IPR011050">
    <property type="entry name" value="Pectin_lyase_fold/virulence"/>
</dbReference>
<gene>
    <name evidence="1" type="ORF">BFS35_012095</name>
</gene>